<feature type="transmembrane region" description="Helical" evidence="1">
    <location>
        <begin position="101"/>
        <end position="122"/>
    </location>
</feature>
<organism evidence="2 3">
    <name type="scientific">Pseudolactococcus laudensis</name>
    <dbReference type="NCBI Taxonomy" id="1494461"/>
    <lineage>
        <taxon>Bacteria</taxon>
        <taxon>Bacillati</taxon>
        <taxon>Bacillota</taxon>
        <taxon>Bacilli</taxon>
        <taxon>Lactobacillales</taxon>
        <taxon>Streptococcaceae</taxon>
        <taxon>Pseudolactococcus</taxon>
    </lineage>
</organism>
<dbReference type="EMBL" id="JACBNY010000001">
    <property type="protein sequence ID" value="MBA0015799.1"/>
    <property type="molecule type" value="Genomic_DNA"/>
</dbReference>
<evidence type="ECO:0000256" key="1">
    <source>
        <dbReference type="SAM" id="Phobius"/>
    </source>
</evidence>
<feature type="transmembrane region" description="Helical" evidence="1">
    <location>
        <begin position="196"/>
        <end position="221"/>
    </location>
</feature>
<proteinExistence type="predicted"/>
<keyword evidence="3" id="KW-1185">Reference proteome</keyword>
<accession>A0A7V8MZ92</accession>
<reference evidence="2 3" key="1">
    <citation type="submission" date="2020-07" db="EMBL/GenBank/DDBJ databases">
        <authorList>
            <person name="Hilgarth M."/>
            <person name="Werum V."/>
            <person name="Vogel R.F."/>
        </authorList>
    </citation>
    <scope>NUCLEOTIDE SEQUENCE [LARGE SCALE GENOMIC DNA]</scope>
    <source>
        <strain evidence="2 3">DSM 28961</strain>
    </source>
</reference>
<gene>
    <name evidence="2" type="ORF">HZR21_01320</name>
</gene>
<comment type="caution">
    <text evidence="2">The sequence shown here is derived from an EMBL/GenBank/DDBJ whole genome shotgun (WGS) entry which is preliminary data.</text>
</comment>
<evidence type="ECO:0000313" key="3">
    <source>
        <dbReference type="Proteomes" id="UP000530186"/>
    </source>
</evidence>
<keyword evidence="1" id="KW-0812">Transmembrane</keyword>
<sequence>MTNQPYIKQLKTDTVTALNALNKENQAFVRNLMLSMYGGNIFKDETALGLKLNEIINDFAQAEQDGLSAEDFFGHQPKKASQEILAAIPNKKVSDVIKDNLLLSFLTVFFVAFLSSISTRTINGVDHAYFSILSTILTPTLIALLIYLVFKVISFTAFAKDFLKIIVLACLIFATLYFIVFLFGHPIHWLSFEVPMFWIDCQLIATLLYLTSVIIITILTIRKSRKSSSL</sequence>
<dbReference type="RefSeq" id="WP_180745729.1">
    <property type="nucleotide sequence ID" value="NZ_CBCRWQ010000005.1"/>
</dbReference>
<dbReference type="AlphaFoldDB" id="A0A7V8MZ92"/>
<dbReference type="GeneID" id="303194146"/>
<dbReference type="SUPFAM" id="SSF158560">
    <property type="entry name" value="BH3980-like"/>
    <property type="match status" value="1"/>
</dbReference>
<keyword evidence="1" id="KW-1133">Transmembrane helix</keyword>
<feature type="transmembrane region" description="Helical" evidence="1">
    <location>
        <begin position="128"/>
        <end position="150"/>
    </location>
</feature>
<evidence type="ECO:0008006" key="4">
    <source>
        <dbReference type="Google" id="ProtNLM"/>
    </source>
</evidence>
<keyword evidence="1" id="KW-0472">Membrane</keyword>
<feature type="transmembrane region" description="Helical" evidence="1">
    <location>
        <begin position="162"/>
        <end position="184"/>
    </location>
</feature>
<evidence type="ECO:0000313" key="2">
    <source>
        <dbReference type="EMBL" id="MBA0015799.1"/>
    </source>
</evidence>
<dbReference type="Proteomes" id="UP000530186">
    <property type="component" value="Unassembled WGS sequence"/>
</dbReference>
<name>A0A7V8MZ92_9LACT</name>
<protein>
    <recommendedName>
        <fullName evidence="4">DUF1129 family protein</fullName>
    </recommendedName>
</protein>